<dbReference type="Proteomes" id="UP000628854">
    <property type="component" value="Unassembled WGS sequence"/>
</dbReference>
<evidence type="ECO:0000313" key="8">
    <source>
        <dbReference type="EMBL" id="GGB67458.1"/>
    </source>
</evidence>
<dbReference type="InterPro" id="IPR003593">
    <property type="entry name" value="AAA+_ATPase"/>
</dbReference>
<protein>
    <submittedName>
        <fullName evidence="8">Phosphonates import ATP-binding protein PhnC</fullName>
    </submittedName>
</protein>
<reference evidence="9" key="1">
    <citation type="journal article" date="2019" name="Int. J. Syst. Evol. Microbiol.">
        <title>The Global Catalogue of Microorganisms (GCM) 10K type strain sequencing project: providing services to taxonomists for standard genome sequencing and annotation.</title>
        <authorList>
            <consortium name="The Broad Institute Genomics Platform"/>
            <consortium name="The Broad Institute Genome Sequencing Center for Infectious Disease"/>
            <person name="Wu L."/>
            <person name="Ma J."/>
        </authorList>
    </citation>
    <scope>NUCLEOTIDE SEQUENCE [LARGE SCALE GENOMIC DNA]</scope>
    <source>
        <strain evidence="9">CGMCC 1.15928</strain>
    </source>
</reference>
<dbReference type="PANTHER" id="PTHR24220">
    <property type="entry name" value="IMPORT ATP-BINDING PROTEIN"/>
    <property type="match status" value="1"/>
</dbReference>
<dbReference type="InterPro" id="IPR017871">
    <property type="entry name" value="ABC_transporter-like_CS"/>
</dbReference>
<dbReference type="Pfam" id="PF00005">
    <property type="entry name" value="ABC_tran"/>
    <property type="match status" value="1"/>
</dbReference>
<keyword evidence="2" id="KW-1003">Cell membrane</keyword>
<dbReference type="CDD" id="cd03256">
    <property type="entry name" value="ABC_PhnC_transporter"/>
    <property type="match status" value="1"/>
</dbReference>
<keyword evidence="1" id="KW-0813">Transport</keyword>
<evidence type="ECO:0000256" key="4">
    <source>
        <dbReference type="ARBA" id="ARBA00022840"/>
    </source>
</evidence>
<dbReference type="InterPro" id="IPR003439">
    <property type="entry name" value="ABC_transporter-like_ATP-bd"/>
</dbReference>
<evidence type="ECO:0000256" key="6">
    <source>
        <dbReference type="ARBA" id="ARBA00023136"/>
    </source>
</evidence>
<sequence length="272" mass="28990">MRTITPLQIQNETAGSAPETLRICEATKTFGTGPVALDKVSFSLETGEFTVLLGPSGSGKSTLLRAAVGLVRLTSGTIEVSPKEATPSGKRRPTAIGMVHQDGSLSDRLTAAQNVLSAMVPQMGWWRVLFQAYPKPLQDKACRLLERVGLTEEQANRPVRELSGGQRQRVGIARALMNDPTLILADEPVASLDPATARKVMLLLRETARELGATVLCSLHQTELACEFADRIVVLKQGQLIFDGAGAGVSPRSLAGLFDHDSAGRPLDLVGG</sequence>
<organism evidence="8 9">
    <name type="scientific">Henriciella pelagia</name>
    <dbReference type="NCBI Taxonomy" id="1977912"/>
    <lineage>
        <taxon>Bacteria</taxon>
        <taxon>Pseudomonadati</taxon>
        <taxon>Pseudomonadota</taxon>
        <taxon>Alphaproteobacteria</taxon>
        <taxon>Hyphomonadales</taxon>
        <taxon>Hyphomonadaceae</taxon>
        <taxon>Henriciella</taxon>
    </lineage>
</organism>
<proteinExistence type="predicted"/>
<keyword evidence="5" id="KW-1278">Translocase</keyword>
<keyword evidence="6" id="KW-0472">Membrane</keyword>
<dbReference type="Gene3D" id="3.40.50.300">
    <property type="entry name" value="P-loop containing nucleotide triphosphate hydrolases"/>
    <property type="match status" value="1"/>
</dbReference>
<dbReference type="GO" id="GO:0005524">
    <property type="term" value="F:ATP binding"/>
    <property type="evidence" value="ECO:0007669"/>
    <property type="project" value="UniProtKB-KW"/>
</dbReference>
<accession>A0ABQ1JHN8</accession>
<dbReference type="InterPro" id="IPR027417">
    <property type="entry name" value="P-loop_NTPase"/>
</dbReference>
<keyword evidence="9" id="KW-1185">Reference proteome</keyword>
<feature type="domain" description="ABC transporter" evidence="7">
    <location>
        <begin position="21"/>
        <end position="262"/>
    </location>
</feature>
<dbReference type="SUPFAM" id="SSF52540">
    <property type="entry name" value="P-loop containing nucleoside triphosphate hydrolases"/>
    <property type="match status" value="1"/>
</dbReference>
<dbReference type="PROSITE" id="PS00211">
    <property type="entry name" value="ABC_TRANSPORTER_1"/>
    <property type="match status" value="1"/>
</dbReference>
<evidence type="ECO:0000256" key="1">
    <source>
        <dbReference type="ARBA" id="ARBA00022448"/>
    </source>
</evidence>
<dbReference type="SMART" id="SM00382">
    <property type="entry name" value="AAA"/>
    <property type="match status" value="1"/>
</dbReference>
<dbReference type="PROSITE" id="PS50893">
    <property type="entry name" value="ABC_TRANSPORTER_2"/>
    <property type="match status" value="1"/>
</dbReference>
<dbReference type="InterPro" id="IPR012693">
    <property type="entry name" value="ABC_transpr_PhnC"/>
</dbReference>
<comment type="caution">
    <text evidence="8">The sequence shown here is derived from an EMBL/GenBank/DDBJ whole genome shotgun (WGS) entry which is preliminary data.</text>
</comment>
<dbReference type="RefSeq" id="WP_084394715.1">
    <property type="nucleotide sequence ID" value="NZ_BMKF01000001.1"/>
</dbReference>
<evidence type="ECO:0000313" key="9">
    <source>
        <dbReference type="Proteomes" id="UP000628854"/>
    </source>
</evidence>
<evidence type="ECO:0000256" key="5">
    <source>
        <dbReference type="ARBA" id="ARBA00022967"/>
    </source>
</evidence>
<evidence type="ECO:0000256" key="3">
    <source>
        <dbReference type="ARBA" id="ARBA00022741"/>
    </source>
</evidence>
<name>A0ABQ1JHN8_9PROT</name>
<dbReference type="InterPro" id="IPR015854">
    <property type="entry name" value="ABC_transpr_LolD-like"/>
</dbReference>
<evidence type="ECO:0000256" key="2">
    <source>
        <dbReference type="ARBA" id="ARBA00022475"/>
    </source>
</evidence>
<gene>
    <name evidence="8" type="primary">phnC</name>
    <name evidence="8" type="ORF">GCM10011503_15320</name>
</gene>
<keyword evidence="4 8" id="KW-0067">ATP-binding</keyword>
<dbReference type="EMBL" id="BMKF01000001">
    <property type="protein sequence ID" value="GGB67458.1"/>
    <property type="molecule type" value="Genomic_DNA"/>
</dbReference>
<keyword evidence="3" id="KW-0547">Nucleotide-binding</keyword>
<evidence type="ECO:0000259" key="7">
    <source>
        <dbReference type="PROSITE" id="PS50893"/>
    </source>
</evidence>